<gene>
    <name evidence="2" type="ORF">L596_030860</name>
</gene>
<reference evidence="2 3" key="1">
    <citation type="journal article" date="2015" name="Genome Biol.">
        <title>Comparative genomics of Steinernema reveals deeply conserved gene regulatory networks.</title>
        <authorList>
            <person name="Dillman A.R."/>
            <person name="Macchietto M."/>
            <person name="Porter C.F."/>
            <person name="Rogers A."/>
            <person name="Williams B."/>
            <person name="Antoshechkin I."/>
            <person name="Lee M.M."/>
            <person name="Goodwin Z."/>
            <person name="Lu X."/>
            <person name="Lewis E.E."/>
            <person name="Goodrich-Blair H."/>
            <person name="Stock S.P."/>
            <person name="Adams B.J."/>
            <person name="Sternberg P.W."/>
            <person name="Mortazavi A."/>
        </authorList>
    </citation>
    <scope>NUCLEOTIDE SEQUENCE [LARGE SCALE GENOMIC DNA]</scope>
    <source>
        <strain evidence="2 3">ALL</strain>
    </source>
</reference>
<organism evidence="2 3">
    <name type="scientific">Steinernema carpocapsae</name>
    <name type="common">Entomopathogenic nematode</name>
    <dbReference type="NCBI Taxonomy" id="34508"/>
    <lineage>
        <taxon>Eukaryota</taxon>
        <taxon>Metazoa</taxon>
        <taxon>Ecdysozoa</taxon>
        <taxon>Nematoda</taxon>
        <taxon>Chromadorea</taxon>
        <taxon>Rhabditida</taxon>
        <taxon>Tylenchina</taxon>
        <taxon>Panagrolaimomorpha</taxon>
        <taxon>Strongyloidoidea</taxon>
        <taxon>Steinernematidae</taxon>
        <taxon>Steinernema</taxon>
    </lineage>
</organism>
<evidence type="ECO:0000313" key="2">
    <source>
        <dbReference type="EMBL" id="TKR57384.1"/>
    </source>
</evidence>
<dbReference type="AlphaFoldDB" id="A0A4U5LNF9"/>
<dbReference type="OrthoDB" id="5917548at2759"/>
<dbReference type="InterPro" id="IPR006954">
    <property type="entry name" value="Mlt-10-like"/>
</dbReference>
<keyword evidence="1" id="KW-0472">Membrane</keyword>
<dbReference type="Proteomes" id="UP000298663">
    <property type="component" value="Unassembled WGS sequence"/>
</dbReference>
<evidence type="ECO:0000313" key="3">
    <source>
        <dbReference type="Proteomes" id="UP000298663"/>
    </source>
</evidence>
<comment type="caution">
    <text evidence="2">The sequence shown here is derived from an EMBL/GenBank/DDBJ whole genome shotgun (WGS) entry which is preliminary data.</text>
</comment>
<keyword evidence="3" id="KW-1185">Reference proteome</keyword>
<accession>A0A4U5LNF9</accession>
<dbReference type="PANTHER" id="PTHR21523:SF37">
    <property type="entry name" value="MLT-TEN (MLT-10) RELATED"/>
    <property type="match status" value="1"/>
</dbReference>
<reference evidence="2 3" key="2">
    <citation type="journal article" date="2019" name="G3 (Bethesda)">
        <title>Hybrid Assembly of the Genome of the Entomopathogenic Nematode Steinernema carpocapsae Identifies the X-Chromosome.</title>
        <authorList>
            <person name="Serra L."/>
            <person name="Macchietto M."/>
            <person name="Macias-Munoz A."/>
            <person name="McGill C.J."/>
            <person name="Rodriguez I.M."/>
            <person name="Rodriguez B."/>
            <person name="Murad R."/>
            <person name="Mortazavi A."/>
        </authorList>
    </citation>
    <scope>NUCLEOTIDE SEQUENCE [LARGE SCALE GENOMIC DNA]</scope>
    <source>
        <strain evidence="2 3">ALL</strain>
    </source>
</reference>
<name>A0A4U5LNF9_STECR</name>
<sequence length="754" mass="84681">MYVILTQRSHLFSHATPFEDGLLSSPVLIGQLSTRSTNASLMQSARRVKAFLNLRLICYRLALSAEEFTEKTQPGAQYYNGRNLEIPITQDAGLELLQRWHDQAFSGLFAAFANQKVSQMDDNEQEVLRKCSEDARNPNEQAKCVVKALDSYKLARKPIKMKPNARLITVTKLQSSNPKMAARLEKFARKRTETEAKTKVKAVNQGEDPRDKWIGSFKVNRAKRSIVQQTSYNLMSEDQNRSPLGMVAKHLTNVFRAIKNKNDTAPWSATILRIAKKIRWENEYKKQIKKRLNIPNSPEQQKHFMKSAYKLKLMKAGRFTDHPEEDLLQDKIDEYNNDANKTKEELVVKDTVRFLRDGIKLTMMLAGKNVSGFEDKTVKIGSPRFLPIVPQEKDNDTISVLSPSLFSLHGDEGDTDDVVNIGKIMTMLPDKDQNDLLNFIVEASGVSDKVKDIESIQEQKQERAKRQTGLNGRPIYFTRENVSDIYGDFETRKIDIHQQLVSSFSPEQLKQLNENGYAFMSKEQLHMFYGPQSPFNSSEALRRLTSIKNITNKHIESDLRTIAEMKNFELRQKDITLSPIINSPLIFASKAMSQPIILSPVVLSPAILSPAVLGPVILSPWVFIPVILSPRVLSPLIVNPLIFSPIILSPLVLHPLILSPGVFNPIILSPLVLTPLILSPQVFSPLILSPMVLNPLILNPAVAGPLILSPFVLSPLIGSPQVLFAVIMSPYVLSPLVESKLIASAVVLSPSWLS</sequence>
<proteinExistence type="predicted"/>
<keyword evidence="1" id="KW-0812">Transmembrane</keyword>
<keyword evidence="1" id="KW-1133">Transmembrane helix</keyword>
<feature type="transmembrane region" description="Helical" evidence="1">
    <location>
        <begin position="636"/>
        <end position="657"/>
    </location>
</feature>
<feature type="transmembrane region" description="Helical" evidence="1">
    <location>
        <begin position="663"/>
        <end position="684"/>
    </location>
</feature>
<dbReference type="EMBL" id="AZBU02000016">
    <property type="protein sequence ID" value="TKR57384.1"/>
    <property type="molecule type" value="Genomic_DNA"/>
</dbReference>
<evidence type="ECO:0000256" key="1">
    <source>
        <dbReference type="SAM" id="Phobius"/>
    </source>
</evidence>
<feature type="transmembrane region" description="Helical" evidence="1">
    <location>
        <begin position="696"/>
        <end position="717"/>
    </location>
</feature>
<dbReference type="PANTHER" id="PTHR21523">
    <property type="match status" value="1"/>
</dbReference>
<feature type="transmembrane region" description="Helical" evidence="1">
    <location>
        <begin position="602"/>
        <end position="624"/>
    </location>
</feature>
<dbReference type="Pfam" id="PF04870">
    <property type="entry name" value="Moulting_cycle"/>
    <property type="match status" value="1"/>
</dbReference>
<protein>
    <submittedName>
        <fullName evidence="2">Uncharacterized protein</fullName>
    </submittedName>
</protein>